<dbReference type="InterPro" id="IPR021254">
    <property type="entry name" value="DUF2806"/>
</dbReference>
<evidence type="ECO:0000313" key="2">
    <source>
        <dbReference type="Proteomes" id="UP001319882"/>
    </source>
</evidence>
<dbReference type="Pfam" id="PF10987">
    <property type="entry name" value="DUF2806"/>
    <property type="match status" value="1"/>
</dbReference>
<keyword evidence="2" id="KW-1185">Reference proteome</keyword>
<dbReference type="EMBL" id="WHVL01000001">
    <property type="protein sequence ID" value="MCB8887670.1"/>
    <property type="molecule type" value="Genomic_DNA"/>
</dbReference>
<dbReference type="Proteomes" id="UP001319882">
    <property type="component" value="Unassembled WGS sequence"/>
</dbReference>
<organism evidence="1 2">
    <name type="scientific">Vreelandella malpeensis</name>
    <dbReference type="NCBI Taxonomy" id="1172368"/>
    <lineage>
        <taxon>Bacteria</taxon>
        <taxon>Pseudomonadati</taxon>
        <taxon>Pseudomonadota</taxon>
        <taxon>Gammaproteobacteria</taxon>
        <taxon>Oceanospirillales</taxon>
        <taxon>Halomonadaceae</taxon>
        <taxon>Vreelandella</taxon>
    </lineage>
</organism>
<gene>
    <name evidence="1" type="ORF">GEV37_00820</name>
</gene>
<name>A0ABS8DNF0_9GAMM</name>
<accession>A0ABS8DNF0</accession>
<reference evidence="1 2" key="1">
    <citation type="journal article" date="2021" name="Sci. Rep.">
        <title>Genome analysis of a halophilic bacterium Halomonas malpeensis YU-PRIM-29(T) reveals its exopolysaccharide and pigment producing capabilities.</title>
        <authorList>
            <person name="Athmika"/>
            <person name="Ghate S.D."/>
            <person name="Arun A.B."/>
            <person name="Rao S.S."/>
            <person name="Kumar S.T.A."/>
            <person name="Kandiyil M.K."/>
            <person name="Saptami K."/>
            <person name="Rekha P.D."/>
        </authorList>
    </citation>
    <scope>NUCLEOTIDE SEQUENCE [LARGE SCALE GENOMIC DNA]</scope>
    <source>
        <strain evidence="2">prim 29</strain>
    </source>
</reference>
<dbReference type="RefSeq" id="WP_227388271.1">
    <property type="nucleotide sequence ID" value="NZ_JBHSCJ010000003.1"/>
</dbReference>
<sequence>MGLEIKDLTGLSQPLTRLIEVTSAGLGKSTESFFRVKKAKAFAKQLDIVSEALKKHGKDLGGVKFSSEDIELIAKETGLDAHQAKEYTELMQRASSTEFSRSVQKQVNTESVLSHAAEELSDDTSIPEKDIDEDWLSLYFSIIENVSSDYMHRLWGKVLAGEMRSPDGFSLRTLEVLKTMTIQEAELFSKVVRKTVFNSDKVLIATNDAWGEVYDGLGFADYNLLEQIGLVQSLAINFLDLKKGDRIFFNNKGRVLTGIEFDEDVERFSISYTALTKIGNDIFSLIQNKETDYKHLLDFMRTFEINNKHKKIKAKLIEEFGVSDQANIIYIENW</sequence>
<protein>
    <submittedName>
        <fullName evidence="1">DUF2806 domain-containing protein</fullName>
    </submittedName>
</protein>
<proteinExistence type="predicted"/>
<evidence type="ECO:0000313" key="1">
    <source>
        <dbReference type="EMBL" id="MCB8887670.1"/>
    </source>
</evidence>
<comment type="caution">
    <text evidence="1">The sequence shown here is derived from an EMBL/GenBank/DDBJ whole genome shotgun (WGS) entry which is preliminary data.</text>
</comment>